<dbReference type="EMBL" id="FUYC01000001">
    <property type="protein sequence ID" value="SKA71929.1"/>
    <property type="molecule type" value="Genomic_DNA"/>
</dbReference>
<name>A0A1T4W461_9BACT</name>
<sequence>MRRPLVKICGLTSEQEARACMELGADLLGFIFHASSRRCADPAMVSLVRSGGARKVGVFVKQGVSDVVALTHRCGLDMVQLHGGHGRDGNHGFEVCGQLVSALGRERIIKVFWPERYASSRALQDDLERFAPVCGWMLLDAGKGGGGHGRGFDPGLLSGVRSPRPWLLAGGLGPTTLPAVLTALEEPGLPRPHGVDMSSGVETAPGKKNLEEVKQVMRIIYSGAPERSVVEREE</sequence>
<reference evidence="11 12" key="1">
    <citation type="submission" date="2017-02" db="EMBL/GenBank/DDBJ databases">
        <authorList>
            <person name="Peterson S.W."/>
        </authorList>
    </citation>
    <scope>NUCLEOTIDE SEQUENCE [LARGE SCALE GENOMIC DNA]</scope>
    <source>
        <strain evidence="11 12">DSM 16080</strain>
    </source>
</reference>
<dbReference type="InterPro" id="IPR001240">
    <property type="entry name" value="PRAI_dom"/>
</dbReference>
<keyword evidence="12" id="KW-1185">Reference proteome</keyword>
<dbReference type="InterPro" id="IPR011060">
    <property type="entry name" value="RibuloseP-bd_barrel"/>
</dbReference>
<keyword evidence="8 9" id="KW-0413">Isomerase</keyword>
<evidence type="ECO:0000256" key="1">
    <source>
        <dbReference type="ARBA" id="ARBA00001164"/>
    </source>
</evidence>
<organism evidence="11 12">
    <name type="scientific">Paucidesulfovibrio gracilis DSM 16080</name>
    <dbReference type="NCBI Taxonomy" id="1121449"/>
    <lineage>
        <taxon>Bacteria</taxon>
        <taxon>Pseudomonadati</taxon>
        <taxon>Thermodesulfobacteriota</taxon>
        <taxon>Desulfovibrionia</taxon>
        <taxon>Desulfovibrionales</taxon>
        <taxon>Desulfovibrionaceae</taxon>
        <taxon>Paucidesulfovibrio</taxon>
    </lineage>
</organism>
<comment type="pathway">
    <text evidence="2 9">Amino-acid biosynthesis; L-tryptophan biosynthesis; L-tryptophan from chorismate: step 3/5.</text>
</comment>
<dbReference type="STRING" id="1121449.SAMN02745704_00237"/>
<keyword evidence="5 9" id="KW-0028">Amino-acid biosynthesis</keyword>
<dbReference type="HAMAP" id="MF_00135">
    <property type="entry name" value="PRAI"/>
    <property type="match status" value="1"/>
</dbReference>
<proteinExistence type="inferred from homology"/>
<keyword evidence="7 9" id="KW-0057">Aromatic amino acid biosynthesis</keyword>
<gene>
    <name evidence="9" type="primary">trpF</name>
    <name evidence="11" type="ORF">SAMN02745704_00237</name>
</gene>
<dbReference type="SUPFAM" id="SSF51366">
    <property type="entry name" value="Ribulose-phoshate binding barrel"/>
    <property type="match status" value="1"/>
</dbReference>
<evidence type="ECO:0000259" key="10">
    <source>
        <dbReference type="Pfam" id="PF00697"/>
    </source>
</evidence>
<evidence type="ECO:0000256" key="2">
    <source>
        <dbReference type="ARBA" id="ARBA00004664"/>
    </source>
</evidence>
<evidence type="ECO:0000256" key="4">
    <source>
        <dbReference type="ARBA" id="ARBA00022272"/>
    </source>
</evidence>
<evidence type="ECO:0000256" key="6">
    <source>
        <dbReference type="ARBA" id="ARBA00022822"/>
    </source>
</evidence>
<evidence type="ECO:0000313" key="11">
    <source>
        <dbReference type="EMBL" id="SKA71929.1"/>
    </source>
</evidence>
<dbReference type="PANTHER" id="PTHR42894:SF1">
    <property type="entry name" value="N-(5'-PHOSPHORIBOSYL)ANTHRANILATE ISOMERASE"/>
    <property type="match status" value="1"/>
</dbReference>
<dbReference type="UniPathway" id="UPA00035">
    <property type="reaction ID" value="UER00042"/>
</dbReference>
<protein>
    <recommendedName>
        <fullName evidence="4 9">N-(5'-phosphoribosyl)anthranilate isomerase</fullName>
        <shortName evidence="9">PRAI</shortName>
        <ecNumber evidence="3 9">5.3.1.24</ecNumber>
    </recommendedName>
</protein>
<keyword evidence="6 9" id="KW-0822">Tryptophan biosynthesis</keyword>
<dbReference type="RefSeq" id="WP_200806753.1">
    <property type="nucleotide sequence ID" value="NZ_FUYC01000001.1"/>
</dbReference>
<dbReference type="GO" id="GO:0000162">
    <property type="term" value="P:L-tryptophan biosynthetic process"/>
    <property type="evidence" value="ECO:0007669"/>
    <property type="project" value="UniProtKB-UniRule"/>
</dbReference>
<accession>A0A1T4W461</accession>
<comment type="similarity">
    <text evidence="9">Belongs to the TrpF family.</text>
</comment>
<dbReference type="GO" id="GO:0004640">
    <property type="term" value="F:phosphoribosylanthranilate isomerase activity"/>
    <property type="evidence" value="ECO:0007669"/>
    <property type="project" value="UniProtKB-UniRule"/>
</dbReference>
<dbReference type="CDD" id="cd00405">
    <property type="entry name" value="PRAI"/>
    <property type="match status" value="1"/>
</dbReference>
<evidence type="ECO:0000256" key="7">
    <source>
        <dbReference type="ARBA" id="ARBA00023141"/>
    </source>
</evidence>
<evidence type="ECO:0000256" key="9">
    <source>
        <dbReference type="HAMAP-Rule" id="MF_00135"/>
    </source>
</evidence>
<dbReference type="Gene3D" id="3.20.20.70">
    <property type="entry name" value="Aldolase class I"/>
    <property type="match status" value="1"/>
</dbReference>
<dbReference type="AlphaFoldDB" id="A0A1T4W461"/>
<evidence type="ECO:0000256" key="5">
    <source>
        <dbReference type="ARBA" id="ARBA00022605"/>
    </source>
</evidence>
<dbReference type="InterPro" id="IPR013785">
    <property type="entry name" value="Aldolase_TIM"/>
</dbReference>
<evidence type="ECO:0000313" key="12">
    <source>
        <dbReference type="Proteomes" id="UP000190027"/>
    </source>
</evidence>
<dbReference type="Proteomes" id="UP000190027">
    <property type="component" value="Unassembled WGS sequence"/>
</dbReference>
<feature type="domain" description="N-(5'phosphoribosyl) anthranilate isomerase (PRAI)" evidence="10">
    <location>
        <begin position="6"/>
        <end position="217"/>
    </location>
</feature>
<evidence type="ECO:0000256" key="8">
    <source>
        <dbReference type="ARBA" id="ARBA00023235"/>
    </source>
</evidence>
<evidence type="ECO:0000256" key="3">
    <source>
        <dbReference type="ARBA" id="ARBA00012572"/>
    </source>
</evidence>
<dbReference type="Pfam" id="PF00697">
    <property type="entry name" value="PRAI"/>
    <property type="match status" value="1"/>
</dbReference>
<dbReference type="PANTHER" id="PTHR42894">
    <property type="entry name" value="N-(5'-PHOSPHORIBOSYL)ANTHRANILATE ISOMERASE"/>
    <property type="match status" value="1"/>
</dbReference>
<comment type="catalytic activity">
    <reaction evidence="1 9">
        <text>N-(5-phospho-beta-D-ribosyl)anthranilate = 1-(2-carboxyphenylamino)-1-deoxy-D-ribulose 5-phosphate</text>
        <dbReference type="Rhea" id="RHEA:21540"/>
        <dbReference type="ChEBI" id="CHEBI:18277"/>
        <dbReference type="ChEBI" id="CHEBI:58613"/>
        <dbReference type="EC" id="5.3.1.24"/>
    </reaction>
</comment>
<dbReference type="EC" id="5.3.1.24" evidence="3 9"/>
<dbReference type="InterPro" id="IPR044643">
    <property type="entry name" value="TrpF_fam"/>
</dbReference>